<evidence type="ECO:0000256" key="9">
    <source>
        <dbReference type="ARBA" id="ARBA00023242"/>
    </source>
</evidence>
<dbReference type="PANTHER" id="PTHR21650:SF2">
    <property type="entry name" value="KINETOCHORE PROTEIN NUF2"/>
    <property type="match status" value="1"/>
</dbReference>
<keyword evidence="5" id="KW-0132">Cell division</keyword>
<evidence type="ECO:0000313" key="15">
    <source>
        <dbReference type="Proteomes" id="UP001314263"/>
    </source>
</evidence>
<evidence type="ECO:0000256" key="3">
    <source>
        <dbReference type="ARBA" id="ARBA00005498"/>
    </source>
</evidence>
<dbReference type="EMBL" id="CAUYUE010000002">
    <property type="protein sequence ID" value="CAK0747637.1"/>
    <property type="molecule type" value="Genomic_DNA"/>
</dbReference>
<keyword evidence="7" id="KW-0995">Kinetochore</keyword>
<keyword evidence="11" id="KW-0137">Centromere</keyword>
<keyword evidence="6" id="KW-0498">Mitosis</keyword>
<dbReference type="GO" id="GO:0051315">
    <property type="term" value="P:attachment of mitotic spindle microtubules to kinetochore"/>
    <property type="evidence" value="ECO:0007669"/>
    <property type="project" value="TreeGrafter"/>
</dbReference>
<sequence length="451" mass="51271">MSQQFSFPVLADHDLLPCLKEMEIPLSAATLAKPTPELVRPVYETAITTLMGITREEQQQPVFMAIDALDFPELHDESIPHMAFLKNCTRLLAAAGVRDFNMQDMAKPDSARLRRNMSALVNLAKFREEKLADYVEGQRAAEELQQRIWELDDQKKALATQLSQLQDERASQQQEAAEVKGTWKQVADENRSLNRQQHALSEDASRLKDRCEVLKQAIGKVNVDLTEAHAEAKRLGAEIVEPPEQLQQRMQLMAAAIKQEEGAQADALHRQRAMEKRLHEISKVDRHVGEALEAMKELERHIAQKKENKAKVRTLEGEIRGVKEECEKLLSQQRHLQSRLHALHEELGRIHSKWDVKKEAALSRITEQRMNKEAVEAENAANNAKLAEHLVHSRKLRKSIADMQNSHEAQVNAVMDKYNSLCAKVAEYQERLREAMGMGSVARGVKALQIR</sequence>
<evidence type="ECO:0000256" key="7">
    <source>
        <dbReference type="ARBA" id="ARBA00022838"/>
    </source>
</evidence>
<dbReference type="AlphaFoldDB" id="A0AAV1HY84"/>
<accession>A0AAV1HY84</accession>
<evidence type="ECO:0000256" key="8">
    <source>
        <dbReference type="ARBA" id="ARBA00023054"/>
    </source>
</evidence>
<feature type="domain" description="Kinetochore protein Nuf2 N-terminal" evidence="13">
    <location>
        <begin position="4"/>
        <end position="138"/>
    </location>
</feature>
<comment type="similarity">
    <text evidence="3">Belongs to the NUF2 family.</text>
</comment>
<feature type="coiled-coil region" evidence="12">
    <location>
        <begin position="358"/>
        <end position="387"/>
    </location>
</feature>
<name>A0AAV1HY84_9CHLO</name>
<comment type="caution">
    <text evidence="14">The sequence shown here is derived from an EMBL/GenBank/DDBJ whole genome shotgun (WGS) entry which is preliminary data.</text>
</comment>
<evidence type="ECO:0000313" key="14">
    <source>
        <dbReference type="EMBL" id="CAK0747637.1"/>
    </source>
</evidence>
<dbReference type="GO" id="GO:0005634">
    <property type="term" value="C:nucleus"/>
    <property type="evidence" value="ECO:0007669"/>
    <property type="project" value="UniProtKB-SubCell"/>
</dbReference>
<dbReference type="InterPro" id="IPR038275">
    <property type="entry name" value="Nuf2_N_sf"/>
</dbReference>
<feature type="coiled-coil region" evidence="12">
    <location>
        <begin position="127"/>
        <end position="210"/>
    </location>
</feature>
<feature type="coiled-coil region" evidence="12">
    <location>
        <begin position="288"/>
        <end position="332"/>
    </location>
</feature>
<evidence type="ECO:0000256" key="6">
    <source>
        <dbReference type="ARBA" id="ARBA00022776"/>
    </source>
</evidence>
<reference evidence="14 15" key="1">
    <citation type="submission" date="2023-10" db="EMBL/GenBank/DDBJ databases">
        <authorList>
            <person name="Maclean D."/>
            <person name="Macfadyen A."/>
        </authorList>
    </citation>
    <scope>NUCLEOTIDE SEQUENCE [LARGE SCALE GENOMIC DNA]</scope>
</reference>
<dbReference type="Pfam" id="PF03800">
    <property type="entry name" value="Nuf2"/>
    <property type="match status" value="1"/>
</dbReference>
<evidence type="ECO:0000256" key="12">
    <source>
        <dbReference type="SAM" id="Coils"/>
    </source>
</evidence>
<gene>
    <name evidence="14" type="ORF">CVIRNUC_001779</name>
</gene>
<dbReference type="PANTHER" id="PTHR21650">
    <property type="entry name" value="MEMBRALIN/KINETOCHORE PROTEIN NUF2"/>
    <property type="match status" value="1"/>
</dbReference>
<keyword evidence="4" id="KW-0158">Chromosome</keyword>
<evidence type="ECO:0000256" key="5">
    <source>
        <dbReference type="ARBA" id="ARBA00022618"/>
    </source>
</evidence>
<dbReference type="GO" id="GO:0007052">
    <property type="term" value="P:mitotic spindle organization"/>
    <property type="evidence" value="ECO:0007669"/>
    <property type="project" value="TreeGrafter"/>
</dbReference>
<evidence type="ECO:0000256" key="1">
    <source>
        <dbReference type="ARBA" id="ARBA00004123"/>
    </source>
</evidence>
<evidence type="ECO:0000259" key="13">
    <source>
        <dbReference type="Pfam" id="PF03800"/>
    </source>
</evidence>
<evidence type="ECO:0000256" key="4">
    <source>
        <dbReference type="ARBA" id="ARBA00022454"/>
    </source>
</evidence>
<organism evidence="14 15">
    <name type="scientific">Coccomyxa viridis</name>
    <dbReference type="NCBI Taxonomy" id="1274662"/>
    <lineage>
        <taxon>Eukaryota</taxon>
        <taxon>Viridiplantae</taxon>
        <taxon>Chlorophyta</taxon>
        <taxon>core chlorophytes</taxon>
        <taxon>Trebouxiophyceae</taxon>
        <taxon>Trebouxiophyceae incertae sedis</taxon>
        <taxon>Coccomyxaceae</taxon>
        <taxon>Coccomyxa</taxon>
    </lineage>
</organism>
<dbReference type="GO" id="GO:0045132">
    <property type="term" value="P:meiotic chromosome segregation"/>
    <property type="evidence" value="ECO:0007669"/>
    <property type="project" value="TreeGrafter"/>
</dbReference>
<dbReference type="Proteomes" id="UP001314263">
    <property type="component" value="Unassembled WGS sequence"/>
</dbReference>
<dbReference type="Gene3D" id="1.10.418.60">
    <property type="entry name" value="Ncd80 complex, Nuf2 subunit"/>
    <property type="match status" value="1"/>
</dbReference>
<evidence type="ECO:0000256" key="10">
    <source>
        <dbReference type="ARBA" id="ARBA00023306"/>
    </source>
</evidence>
<dbReference type="GO" id="GO:0051383">
    <property type="term" value="P:kinetochore organization"/>
    <property type="evidence" value="ECO:0007669"/>
    <property type="project" value="TreeGrafter"/>
</dbReference>
<dbReference type="GO" id="GO:0051301">
    <property type="term" value="P:cell division"/>
    <property type="evidence" value="ECO:0007669"/>
    <property type="project" value="UniProtKB-KW"/>
</dbReference>
<keyword evidence="10" id="KW-0131">Cell cycle</keyword>
<protein>
    <recommendedName>
        <fullName evidence="13">Kinetochore protein Nuf2 N-terminal domain-containing protein</fullName>
    </recommendedName>
</protein>
<dbReference type="InterPro" id="IPR005549">
    <property type="entry name" value="Kinetochore_Nuf2_N"/>
</dbReference>
<dbReference type="GO" id="GO:0044877">
    <property type="term" value="F:protein-containing complex binding"/>
    <property type="evidence" value="ECO:0007669"/>
    <property type="project" value="TreeGrafter"/>
</dbReference>
<comment type="subcellular location">
    <subcellularLocation>
        <location evidence="2">Chromosome</location>
        <location evidence="2">Centromere</location>
        <location evidence="2">Kinetochore</location>
    </subcellularLocation>
    <subcellularLocation>
        <location evidence="1">Nucleus</location>
    </subcellularLocation>
</comment>
<evidence type="ECO:0000256" key="2">
    <source>
        <dbReference type="ARBA" id="ARBA00004629"/>
    </source>
</evidence>
<dbReference type="GO" id="GO:0031262">
    <property type="term" value="C:Ndc80 complex"/>
    <property type="evidence" value="ECO:0007669"/>
    <property type="project" value="InterPro"/>
</dbReference>
<keyword evidence="9" id="KW-0539">Nucleus</keyword>
<keyword evidence="15" id="KW-1185">Reference proteome</keyword>
<keyword evidence="8 12" id="KW-0175">Coiled coil</keyword>
<proteinExistence type="inferred from homology"/>
<evidence type="ECO:0000256" key="11">
    <source>
        <dbReference type="ARBA" id="ARBA00023328"/>
    </source>
</evidence>